<evidence type="ECO:0000259" key="2">
    <source>
        <dbReference type="Pfam" id="PF01521"/>
    </source>
</evidence>
<dbReference type="GO" id="GO:0005829">
    <property type="term" value="C:cytosol"/>
    <property type="evidence" value="ECO:0007669"/>
    <property type="project" value="TreeGrafter"/>
</dbReference>
<gene>
    <name evidence="3" type="ORF">METZ01_LOCUS7669</name>
</gene>
<dbReference type="InterPro" id="IPR016092">
    <property type="entry name" value="ATAP"/>
</dbReference>
<dbReference type="PANTHER" id="PTHR10072:SF41">
    <property type="entry name" value="IRON-SULFUR CLUSTER ASSEMBLY 1 HOMOLOG, MITOCHONDRIAL"/>
    <property type="match status" value="1"/>
</dbReference>
<comment type="similarity">
    <text evidence="1">Belongs to the HesB/IscA family.</text>
</comment>
<name>A0A381NJT1_9ZZZZ</name>
<evidence type="ECO:0000313" key="3">
    <source>
        <dbReference type="EMBL" id="SUZ54815.1"/>
    </source>
</evidence>
<dbReference type="InterPro" id="IPR000361">
    <property type="entry name" value="ATAP_core_dom"/>
</dbReference>
<dbReference type="InterPro" id="IPR050322">
    <property type="entry name" value="Fe-S_cluster_asmbl/transfer"/>
</dbReference>
<organism evidence="3">
    <name type="scientific">marine metagenome</name>
    <dbReference type="NCBI Taxonomy" id="408172"/>
    <lineage>
        <taxon>unclassified sequences</taxon>
        <taxon>metagenomes</taxon>
        <taxon>ecological metagenomes</taxon>
    </lineage>
</organism>
<accession>A0A381NJT1</accession>
<feature type="domain" description="Core" evidence="2">
    <location>
        <begin position="14"/>
        <end position="113"/>
    </location>
</feature>
<evidence type="ECO:0000256" key="1">
    <source>
        <dbReference type="ARBA" id="ARBA00006718"/>
    </source>
</evidence>
<protein>
    <recommendedName>
        <fullName evidence="2">Core domain-containing protein</fullName>
    </recommendedName>
</protein>
<sequence>MSQPKSFDPNGFSLSTAAVKHFKNSLSLKKTVRGIRFSVEEASGCSGYTYAMDFITEIQDEDLVFNCEDLQICIDPQSFTYLKGTTVDFVTEGVNEEVKFLNPNVKAVCGCGESFEID</sequence>
<dbReference type="SUPFAM" id="SSF89360">
    <property type="entry name" value="HesB-like domain"/>
    <property type="match status" value="1"/>
</dbReference>
<dbReference type="PANTHER" id="PTHR10072">
    <property type="entry name" value="IRON-SULFUR CLUSTER ASSEMBLY PROTEIN"/>
    <property type="match status" value="1"/>
</dbReference>
<dbReference type="GO" id="GO:0016226">
    <property type="term" value="P:iron-sulfur cluster assembly"/>
    <property type="evidence" value="ECO:0007669"/>
    <property type="project" value="InterPro"/>
</dbReference>
<dbReference type="AlphaFoldDB" id="A0A381NJT1"/>
<dbReference type="Gene3D" id="2.60.300.12">
    <property type="entry name" value="HesB-like domain"/>
    <property type="match status" value="1"/>
</dbReference>
<dbReference type="NCBIfam" id="TIGR00049">
    <property type="entry name" value="iron-sulfur cluster assembly accessory protein"/>
    <property type="match status" value="1"/>
</dbReference>
<dbReference type="GO" id="GO:0051537">
    <property type="term" value="F:2 iron, 2 sulfur cluster binding"/>
    <property type="evidence" value="ECO:0007669"/>
    <property type="project" value="TreeGrafter"/>
</dbReference>
<reference evidence="3" key="1">
    <citation type="submission" date="2018-05" db="EMBL/GenBank/DDBJ databases">
        <authorList>
            <person name="Lanie J.A."/>
            <person name="Ng W.-L."/>
            <person name="Kazmierczak K.M."/>
            <person name="Andrzejewski T.M."/>
            <person name="Davidsen T.M."/>
            <person name="Wayne K.J."/>
            <person name="Tettelin H."/>
            <person name="Glass J.I."/>
            <person name="Rusch D."/>
            <person name="Podicherti R."/>
            <person name="Tsui H.-C.T."/>
            <person name="Winkler M.E."/>
        </authorList>
    </citation>
    <scope>NUCLEOTIDE SEQUENCE</scope>
</reference>
<proteinExistence type="inferred from homology"/>
<dbReference type="Pfam" id="PF01521">
    <property type="entry name" value="Fe-S_biosyn"/>
    <property type="match status" value="1"/>
</dbReference>
<dbReference type="InterPro" id="IPR035903">
    <property type="entry name" value="HesB-like_dom_sf"/>
</dbReference>
<dbReference type="EMBL" id="UINC01000409">
    <property type="protein sequence ID" value="SUZ54815.1"/>
    <property type="molecule type" value="Genomic_DNA"/>
</dbReference>